<evidence type="ECO:0000256" key="2">
    <source>
        <dbReference type="ARBA" id="ARBA00023015"/>
    </source>
</evidence>
<dbReference type="Pfam" id="PF00010">
    <property type="entry name" value="HLH"/>
    <property type="match status" value="1"/>
</dbReference>
<protein>
    <recommendedName>
        <fullName evidence="7">BHLH domain-containing protein</fullName>
    </recommendedName>
</protein>
<feature type="domain" description="BHLH" evidence="7">
    <location>
        <begin position="168"/>
        <end position="217"/>
    </location>
</feature>
<dbReference type="Gene3D" id="4.10.280.10">
    <property type="entry name" value="Helix-loop-helix DNA-binding domain"/>
    <property type="match status" value="1"/>
</dbReference>
<comment type="subcellular location">
    <subcellularLocation>
        <location evidence="1">Nucleus</location>
    </subcellularLocation>
</comment>
<dbReference type="PROSITE" id="PS50888">
    <property type="entry name" value="BHLH"/>
    <property type="match status" value="1"/>
</dbReference>
<organism evidence="8 9">
    <name type="scientific">Stylosanthes scabra</name>
    <dbReference type="NCBI Taxonomy" id="79078"/>
    <lineage>
        <taxon>Eukaryota</taxon>
        <taxon>Viridiplantae</taxon>
        <taxon>Streptophyta</taxon>
        <taxon>Embryophyta</taxon>
        <taxon>Tracheophyta</taxon>
        <taxon>Spermatophyta</taxon>
        <taxon>Magnoliopsida</taxon>
        <taxon>eudicotyledons</taxon>
        <taxon>Gunneridae</taxon>
        <taxon>Pentapetalae</taxon>
        <taxon>rosids</taxon>
        <taxon>fabids</taxon>
        <taxon>Fabales</taxon>
        <taxon>Fabaceae</taxon>
        <taxon>Papilionoideae</taxon>
        <taxon>50 kb inversion clade</taxon>
        <taxon>dalbergioids sensu lato</taxon>
        <taxon>Dalbergieae</taxon>
        <taxon>Pterocarpus clade</taxon>
        <taxon>Stylosanthes</taxon>
    </lineage>
</organism>
<evidence type="ECO:0000256" key="3">
    <source>
        <dbReference type="ARBA" id="ARBA00023163"/>
    </source>
</evidence>
<gene>
    <name evidence="8" type="ORF">PIB30_038290</name>
</gene>
<feature type="region of interest" description="Disordered" evidence="6">
    <location>
        <begin position="83"/>
        <end position="124"/>
    </location>
</feature>
<keyword evidence="9" id="KW-1185">Reference proteome</keyword>
<name>A0ABU6RE37_9FABA</name>
<dbReference type="CDD" id="cd11452">
    <property type="entry name" value="bHLH_AtNAI1_like"/>
    <property type="match status" value="1"/>
</dbReference>
<proteinExistence type="predicted"/>
<evidence type="ECO:0000256" key="6">
    <source>
        <dbReference type="SAM" id="MobiDB-lite"/>
    </source>
</evidence>
<dbReference type="InterPro" id="IPR011598">
    <property type="entry name" value="bHLH_dom"/>
</dbReference>
<evidence type="ECO:0000313" key="8">
    <source>
        <dbReference type="EMBL" id="MED6122271.1"/>
    </source>
</evidence>
<keyword evidence="4" id="KW-0539">Nucleus</keyword>
<accession>A0ABU6RE37</accession>
<keyword evidence="2" id="KW-0805">Transcription regulation</keyword>
<evidence type="ECO:0000256" key="1">
    <source>
        <dbReference type="ARBA" id="ARBA00004123"/>
    </source>
</evidence>
<dbReference type="InterPro" id="IPR036638">
    <property type="entry name" value="HLH_DNA-bd_sf"/>
</dbReference>
<reference evidence="8 9" key="1">
    <citation type="journal article" date="2023" name="Plants (Basel)">
        <title>Bridging the Gap: Combining Genomics and Transcriptomics Approaches to Understand Stylosanthes scabra, an Orphan Legume from the Brazilian Caatinga.</title>
        <authorList>
            <person name="Ferreira-Neto J.R.C."/>
            <person name="da Silva M.D."/>
            <person name="Binneck E."/>
            <person name="de Melo N.F."/>
            <person name="da Silva R.H."/>
            <person name="de Melo A.L.T.M."/>
            <person name="Pandolfi V."/>
            <person name="Bustamante F.O."/>
            <person name="Brasileiro-Vidal A.C."/>
            <person name="Benko-Iseppon A.M."/>
        </authorList>
    </citation>
    <scope>NUCLEOTIDE SEQUENCE [LARGE SCALE GENOMIC DNA]</scope>
    <source>
        <tissue evidence="8">Leaves</tissue>
    </source>
</reference>
<evidence type="ECO:0000256" key="4">
    <source>
        <dbReference type="ARBA" id="ARBA00023242"/>
    </source>
</evidence>
<dbReference type="SUPFAM" id="SSF47459">
    <property type="entry name" value="HLH, helix-loop-helix DNA-binding domain"/>
    <property type="match status" value="1"/>
</dbReference>
<dbReference type="PANTHER" id="PTHR45959:SF34">
    <property type="entry name" value="BASIC HELIX LOOP HELIX (BHLH) DNA-BINDING FAMILY PROTEIN"/>
    <property type="match status" value="1"/>
</dbReference>
<dbReference type="Proteomes" id="UP001341840">
    <property type="component" value="Unassembled WGS sequence"/>
</dbReference>
<sequence>MMQIASSNYLAEFGMEEYPASSFHHEQGYPNPMMMMMDSSFEEMLDEFEMDMQCSMSSASPEYCYSNSETKPPTHALLFTPQSHQLPHSSSKPPPPTNYNKKTNTTAMPSRSASPSPPPPQLISFEAPSLSNSSNDMDHIHFAAAAFYQHNSAFFDNKVPPATVRNPMQAQEHVIAERKRREKLSQRFVALSAMVPGLKKMDKASILGDAIKYVKQLQERVESLEEEARKKRVESGVVVKRCFVFVDGEDNNNENINESSSSNNTLPEIKARVSGKDILIRIHCHKQQCNTTSAIILAQLEKHHLTVHTTTSLPFANNTLDITILAQMKKEYSMRTEDLLRTLRVALTQ</sequence>
<dbReference type="SMART" id="SM00353">
    <property type="entry name" value="HLH"/>
    <property type="match status" value="1"/>
</dbReference>
<dbReference type="PANTHER" id="PTHR45959">
    <property type="entry name" value="BHLH TRANSCRIPTION FACTOR"/>
    <property type="match status" value="1"/>
</dbReference>
<feature type="coiled-coil region" evidence="5">
    <location>
        <begin position="207"/>
        <end position="234"/>
    </location>
</feature>
<keyword evidence="5" id="KW-0175">Coiled coil</keyword>
<evidence type="ECO:0000256" key="5">
    <source>
        <dbReference type="SAM" id="Coils"/>
    </source>
</evidence>
<feature type="compositionally biased region" description="Low complexity" evidence="6">
    <location>
        <begin position="98"/>
        <end position="114"/>
    </location>
</feature>
<dbReference type="EMBL" id="JASCZI010030405">
    <property type="protein sequence ID" value="MED6122271.1"/>
    <property type="molecule type" value="Genomic_DNA"/>
</dbReference>
<keyword evidence="3" id="KW-0804">Transcription</keyword>
<comment type="caution">
    <text evidence="8">The sequence shown here is derived from an EMBL/GenBank/DDBJ whole genome shotgun (WGS) entry which is preliminary data.</text>
</comment>
<dbReference type="InterPro" id="IPR052610">
    <property type="entry name" value="bHLH_transcription_regulator"/>
</dbReference>
<evidence type="ECO:0000313" key="9">
    <source>
        <dbReference type="Proteomes" id="UP001341840"/>
    </source>
</evidence>
<evidence type="ECO:0000259" key="7">
    <source>
        <dbReference type="PROSITE" id="PS50888"/>
    </source>
</evidence>